<keyword evidence="4 5" id="KW-0238">DNA-binding</keyword>
<keyword evidence="3" id="KW-0862">Zinc</keyword>
<feature type="domain" description="THAP-type" evidence="7">
    <location>
        <begin position="11"/>
        <end position="106"/>
    </location>
</feature>
<evidence type="ECO:0000256" key="6">
    <source>
        <dbReference type="SAM" id="MobiDB-lite"/>
    </source>
</evidence>
<evidence type="ECO:0000256" key="5">
    <source>
        <dbReference type="PROSITE-ProRule" id="PRU00309"/>
    </source>
</evidence>
<sequence>MKKYVNNKTVMGKVCVVKSCPSGRKSKNRKDYSPQSISYFQPTTPARLQNWKISLGIELKATDYICQFHFKEDQIKMYEKFYIKGETMYMPTERKKLKEEALPTIQHQFIPIFEHVFLTNTVDELEKPSLRSKGSEDEQLFQMQENNIEPQKILAYEDVSNNLIGAGVQSKQDLIEPPFSQHASKDSKNLQEIKVPKIPPFWLYVPKSNGFVFMRMDPTTQQIKIRLRLNEDTSITVIFPNNEELPLNEKINSLSNVYDYLKSVERWPLCVGTQIDSIKYSKLCKNVIIGDETYKRSQANPRCKSCRMLRKRLQARMLRNRLQSRNSTSNNLETTATKKRASKRIKQCRSLKRMK</sequence>
<dbReference type="InterPro" id="IPR038441">
    <property type="entry name" value="THAP_Znf_sf"/>
</dbReference>
<reference evidence="9" key="1">
    <citation type="submission" date="2025-08" db="UniProtKB">
        <authorList>
            <consortium name="RefSeq"/>
        </authorList>
    </citation>
    <scope>IDENTIFICATION</scope>
    <source>
        <tissue evidence="9">Whole body</tissue>
    </source>
</reference>
<feature type="compositionally biased region" description="Basic residues" evidence="6">
    <location>
        <begin position="337"/>
        <end position="355"/>
    </location>
</feature>
<evidence type="ECO:0000259" key="7">
    <source>
        <dbReference type="PROSITE" id="PS50950"/>
    </source>
</evidence>
<evidence type="ECO:0000256" key="4">
    <source>
        <dbReference type="ARBA" id="ARBA00023125"/>
    </source>
</evidence>
<feature type="region of interest" description="Disordered" evidence="6">
    <location>
        <begin position="321"/>
        <end position="355"/>
    </location>
</feature>
<evidence type="ECO:0000256" key="3">
    <source>
        <dbReference type="ARBA" id="ARBA00022833"/>
    </source>
</evidence>
<evidence type="ECO:0000256" key="2">
    <source>
        <dbReference type="ARBA" id="ARBA00022771"/>
    </source>
</evidence>
<evidence type="ECO:0000256" key="1">
    <source>
        <dbReference type="ARBA" id="ARBA00022723"/>
    </source>
</evidence>
<dbReference type="Gene3D" id="6.20.210.20">
    <property type="entry name" value="THAP domain"/>
    <property type="match status" value="1"/>
</dbReference>
<keyword evidence="8" id="KW-1185">Reference proteome</keyword>
<proteinExistence type="predicted"/>
<keyword evidence="1" id="KW-0479">Metal-binding</keyword>
<dbReference type="GeneID" id="107067961"/>
<gene>
    <name evidence="9" type="primary">LOC107067961</name>
</gene>
<organism evidence="8 9">
    <name type="scientific">Polistes dominula</name>
    <name type="common">European paper wasp</name>
    <name type="synonym">Vespa dominula</name>
    <dbReference type="NCBI Taxonomy" id="743375"/>
    <lineage>
        <taxon>Eukaryota</taxon>
        <taxon>Metazoa</taxon>
        <taxon>Ecdysozoa</taxon>
        <taxon>Arthropoda</taxon>
        <taxon>Hexapoda</taxon>
        <taxon>Insecta</taxon>
        <taxon>Pterygota</taxon>
        <taxon>Neoptera</taxon>
        <taxon>Endopterygota</taxon>
        <taxon>Hymenoptera</taxon>
        <taxon>Apocrita</taxon>
        <taxon>Aculeata</taxon>
        <taxon>Vespoidea</taxon>
        <taxon>Vespidae</taxon>
        <taxon>Polistinae</taxon>
        <taxon>Polistini</taxon>
        <taxon>Polistes</taxon>
    </lineage>
</organism>
<dbReference type="InterPro" id="IPR006612">
    <property type="entry name" value="THAP_Znf"/>
</dbReference>
<accession>A0ABM1IGR1</accession>
<dbReference type="SUPFAM" id="SSF57716">
    <property type="entry name" value="Glucocorticoid receptor-like (DNA-binding domain)"/>
    <property type="match status" value="1"/>
</dbReference>
<evidence type="ECO:0000313" key="8">
    <source>
        <dbReference type="Proteomes" id="UP000694924"/>
    </source>
</evidence>
<dbReference type="Proteomes" id="UP000694924">
    <property type="component" value="Unplaced"/>
</dbReference>
<keyword evidence="2 5" id="KW-0863">Zinc-finger</keyword>
<feature type="compositionally biased region" description="Polar residues" evidence="6">
    <location>
        <begin position="321"/>
        <end position="335"/>
    </location>
</feature>
<dbReference type="PROSITE" id="PS50950">
    <property type="entry name" value="ZF_THAP"/>
    <property type="match status" value="1"/>
</dbReference>
<dbReference type="SMART" id="SM00980">
    <property type="entry name" value="THAP"/>
    <property type="match status" value="1"/>
</dbReference>
<evidence type="ECO:0000313" key="9">
    <source>
        <dbReference type="RefSeq" id="XP_015179398.1"/>
    </source>
</evidence>
<dbReference type="Pfam" id="PF05485">
    <property type="entry name" value="THAP"/>
    <property type="match status" value="1"/>
</dbReference>
<dbReference type="RefSeq" id="XP_015179398.1">
    <property type="nucleotide sequence ID" value="XM_015323912.1"/>
</dbReference>
<protein>
    <submittedName>
        <fullName evidence="9">Uncharacterized protein LOC107067961 isoform X1</fullName>
    </submittedName>
</protein>
<name>A0ABM1IGR1_POLDO</name>